<dbReference type="Gene3D" id="3.30.365.10">
    <property type="entry name" value="Aldehyde oxidase/xanthine dehydrogenase, molybdopterin binding domain"/>
    <property type="match status" value="4"/>
</dbReference>
<proteinExistence type="predicted"/>
<name>A0A4R6FYF6_9SPHN</name>
<dbReference type="Pfam" id="PF02738">
    <property type="entry name" value="MoCoBD_1"/>
    <property type="match status" value="1"/>
</dbReference>
<gene>
    <name evidence="4" type="ORF">EV664_101580</name>
</gene>
<dbReference type="Proteomes" id="UP000295493">
    <property type="component" value="Unassembled WGS sequence"/>
</dbReference>
<dbReference type="OrthoDB" id="8428274at2"/>
<dbReference type="SUPFAM" id="SSF54665">
    <property type="entry name" value="CO dehydrogenase molybdoprotein N-domain-like"/>
    <property type="match status" value="1"/>
</dbReference>
<evidence type="ECO:0000256" key="2">
    <source>
        <dbReference type="ARBA" id="ARBA00023002"/>
    </source>
</evidence>
<keyword evidence="1" id="KW-0500">Molybdenum</keyword>
<dbReference type="GO" id="GO:0016491">
    <property type="term" value="F:oxidoreductase activity"/>
    <property type="evidence" value="ECO:0007669"/>
    <property type="project" value="UniProtKB-KW"/>
</dbReference>
<dbReference type="InterPro" id="IPR000674">
    <property type="entry name" value="Ald_Oxase/Xan_DH_a/b"/>
</dbReference>
<dbReference type="PANTHER" id="PTHR11908:SF132">
    <property type="entry name" value="ALDEHYDE OXIDASE 1-RELATED"/>
    <property type="match status" value="1"/>
</dbReference>
<dbReference type="Pfam" id="PF01315">
    <property type="entry name" value="Ald_Xan_dh_C"/>
    <property type="match status" value="1"/>
</dbReference>
<dbReference type="PANTHER" id="PTHR11908">
    <property type="entry name" value="XANTHINE DEHYDROGENASE"/>
    <property type="match status" value="1"/>
</dbReference>
<dbReference type="InterPro" id="IPR036856">
    <property type="entry name" value="Ald_Oxase/Xan_DH_a/b_sf"/>
</dbReference>
<comment type="caution">
    <text evidence="4">The sequence shown here is derived from an EMBL/GenBank/DDBJ whole genome shotgun (WGS) entry which is preliminary data.</text>
</comment>
<dbReference type="Pfam" id="PF20256">
    <property type="entry name" value="MoCoBD_2"/>
    <property type="match status" value="1"/>
</dbReference>
<accession>A0A4R6FYF6</accession>
<protein>
    <submittedName>
        <fullName evidence="4">Xanthine dehydrogenase molybdenum binding subunit apoprotein</fullName>
    </submittedName>
</protein>
<dbReference type="EMBL" id="SNWD01000001">
    <property type="protein sequence ID" value="TDN87001.1"/>
    <property type="molecule type" value="Genomic_DNA"/>
</dbReference>
<dbReference type="SUPFAM" id="SSF56003">
    <property type="entry name" value="Molybdenum cofactor-binding domain"/>
    <property type="match status" value="1"/>
</dbReference>
<keyword evidence="2" id="KW-0560">Oxidoreductase</keyword>
<dbReference type="InterPro" id="IPR016208">
    <property type="entry name" value="Ald_Oxase/xanthine_DH-like"/>
</dbReference>
<evidence type="ECO:0000313" key="4">
    <source>
        <dbReference type="EMBL" id="TDN87001.1"/>
    </source>
</evidence>
<feature type="domain" description="Aldehyde oxidase/xanthine dehydrogenase a/b hammerhead" evidence="3">
    <location>
        <begin position="53"/>
        <end position="168"/>
    </location>
</feature>
<dbReference type="InterPro" id="IPR037165">
    <property type="entry name" value="AldOxase/xan_DH_Mopterin-bd_sf"/>
</dbReference>
<evidence type="ECO:0000259" key="3">
    <source>
        <dbReference type="SMART" id="SM01008"/>
    </source>
</evidence>
<reference evidence="4 5" key="1">
    <citation type="submission" date="2019-03" db="EMBL/GenBank/DDBJ databases">
        <title>Genomic Encyclopedia of Type Strains, Phase IV (KMG-IV): sequencing the most valuable type-strain genomes for metagenomic binning, comparative biology and taxonomic classification.</title>
        <authorList>
            <person name="Goeker M."/>
        </authorList>
    </citation>
    <scope>NUCLEOTIDE SEQUENCE [LARGE SCALE GENOMIC DNA]</scope>
    <source>
        <strain evidence="4 5">DSM 25059</strain>
    </source>
</reference>
<keyword evidence="5" id="KW-1185">Reference proteome</keyword>
<dbReference type="Gene3D" id="3.90.1170.50">
    <property type="entry name" value="Aldehyde oxidase/xanthine dehydrogenase, a/b hammerhead"/>
    <property type="match status" value="1"/>
</dbReference>
<evidence type="ECO:0000313" key="5">
    <source>
        <dbReference type="Proteomes" id="UP000295493"/>
    </source>
</evidence>
<dbReference type="GO" id="GO:0005506">
    <property type="term" value="F:iron ion binding"/>
    <property type="evidence" value="ECO:0007669"/>
    <property type="project" value="InterPro"/>
</dbReference>
<dbReference type="InterPro" id="IPR008274">
    <property type="entry name" value="AldOxase/xan_DH_MoCoBD1"/>
</dbReference>
<organism evidence="4 5">
    <name type="scientific">Stakelama pacifica</name>
    <dbReference type="NCBI Taxonomy" id="517720"/>
    <lineage>
        <taxon>Bacteria</taxon>
        <taxon>Pseudomonadati</taxon>
        <taxon>Pseudomonadota</taxon>
        <taxon>Alphaproteobacteria</taxon>
        <taxon>Sphingomonadales</taxon>
        <taxon>Sphingomonadaceae</taxon>
        <taxon>Stakelama</taxon>
    </lineage>
</organism>
<evidence type="ECO:0000256" key="1">
    <source>
        <dbReference type="ARBA" id="ARBA00022505"/>
    </source>
</evidence>
<dbReference type="InterPro" id="IPR046867">
    <property type="entry name" value="AldOxase/xan_DH_MoCoBD2"/>
</dbReference>
<dbReference type="RefSeq" id="WP_133494133.1">
    <property type="nucleotide sequence ID" value="NZ_BMLU01000001.1"/>
</dbReference>
<dbReference type="SMART" id="SM01008">
    <property type="entry name" value="Ald_Xan_dh_C"/>
    <property type="match status" value="1"/>
</dbReference>
<sequence>MSKLQNALIGGVRTVLGHLPAAWLPGASPDQLADKRVTLGTQQPRIDGPEKVRGTARFAAEVPMDDLLHAAFVHSTIARGTIAELDVTAAEAAPGVALVMTHHNAPRMKVPPTIGLTNLKAAGNHTLPVMQDAEIRWNGQVMAVILAETREQADHAATLVRMSYDAAPSRTRFEEGKAHARTPDSMLMERNRLEKGNPARKLAEAAVSIDATYNTPWLSQNPIEPHAATIAWQGEKLIVHDATQMINATAGSLAKVFGIKEEDVFVSSPFVGGGFGAKGLWDHQILGAAAAKLAGRPVRVRLSRASMHRLVGGRTQTEQRVALGSDANGKLKALLHHGYATKPLHSICDEGFGLTGRSLYACESFDIVQHYVDLDLLANSFMRGPGEAPGTFAIECAMDELAHALKMDPVELRRRNVATCDPVSGAPHSQSDIMAAYDMGAQRIGWGRRAAEPRTRSDGEWLIGMGCASGTFPFIRMPGTSARITLDSGGHAHVASAAHEMGMGTATVQRQHAADRLGLPLDSVSVTIGDSRLPFASFAGGSSQTASLGAAISAASDKLAAQLLRLAGNDTPLAGLKPGEVRFADGGLRKIDDPARYESFASILKRAGREEVSVIGESTAPLEMLKFSMHSTSAIFCEVRVSEVTGEIRVARLVGAFDCGRILNAQTAASQFKGGMIMGLGMALAEETLLDERSGRIMSTSLAEYHVPVHLDVPDIDVMWTDIPDPRTPMGARGIGEIGTTGVAAAVANAIFNATGIRVRDLPITLDKLNLG</sequence>
<dbReference type="AlphaFoldDB" id="A0A4R6FYF6"/>